<evidence type="ECO:0000256" key="1">
    <source>
        <dbReference type="SAM" id="MobiDB-lite"/>
    </source>
</evidence>
<proteinExistence type="predicted"/>
<dbReference type="PANTHER" id="PTHR31011:SF2">
    <property type="entry name" value="PROTEIN STB2-RELATED"/>
    <property type="match status" value="1"/>
</dbReference>
<dbReference type="GeneID" id="59375235"/>
<accession>A0A8H7DVH9</accession>
<feature type="region of interest" description="Disordered" evidence="1">
    <location>
        <begin position="476"/>
        <end position="495"/>
    </location>
</feature>
<keyword evidence="4" id="KW-1185">Reference proteome</keyword>
<dbReference type="RefSeq" id="XP_036633492.1">
    <property type="nucleotide sequence ID" value="XM_036774990.1"/>
</dbReference>
<dbReference type="GO" id="GO:0070822">
    <property type="term" value="C:Sin3-type complex"/>
    <property type="evidence" value="ECO:0007669"/>
    <property type="project" value="TreeGrafter"/>
</dbReference>
<name>A0A8H7DVH9_PLEOS</name>
<organism evidence="3 4">
    <name type="scientific">Pleurotus ostreatus</name>
    <name type="common">Oyster mushroom</name>
    <name type="synonym">White-rot fungus</name>
    <dbReference type="NCBI Taxonomy" id="5322"/>
    <lineage>
        <taxon>Eukaryota</taxon>
        <taxon>Fungi</taxon>
        <taxon>Dikarya</taxon>
        <taxon>Basidiomycota</taxon>
        <taxon>Agaricomycotina</taxon>
        <taxon>Agaricomycetes</taxon>
        <taxon>Agaricomycetidae</taxon>
        <taxon>Agaricales</taxon>
        <taxon>Pleurotineae</taxon>
        <taxon>Pleurotaceae</taxon>
        <taxon>Pleurotus</taxon>
    </lineage>
</organism>
<feature type="compositionally biased region" description="Basic and acidic residues" evidence="1">
    <location>
        <begin position="677"/>
        <end position="687"/>
    </location>
</feature>
<gene>
    <name evidence="3" type="ORF">PC9H_005417</name>
</gene>
<dbReference type="VEuPathDB" id="FungiDB:PC9H_005417"/>
<feature type="compositionally biased region" description="Basic and acidic residues" evidence="1">
    <location>
        <begin position="625"/>
        <end position="656"/>
    </location>
</feature>
<feature type="compositionally biased region" description="Polar residues" evidence="1">
    <location>
        <begin position="1318"/>
        <end position="1329"/>
    </location>
</feature>
<feature type="region of interest" description="Disordered" evidence="1">
    <location>
        <begin position="723"/>
        <end position="810"/>
    </location>
</feature>
<feature type="region of interest" description="Disordered" evidence="1">
    <location>
        <begin position="991"/>
        <end position="1070"/>
    </location>
</feature>
<feature type="compositionally biased region" description="Polar residues" evidence="1">
    <location>
        <begin position="910"/>
        <end position="922"/>
    </location>
</feature>
<evidence type="ECO:0000313" key="3">
    <source>
        <dbReference type="EMBL" id="KAF7433465.1"/>
    </source>
</evidence>
<feature type="compositionally biased region" description="Basic and acidic residues" evidence="1">
    <location>
        <begin position="775"/>
        <end position="784"/>
    </location>
</feature>
<feature type="region of interest" description="Disordered" evidence="1">
    <location>
        <begin position="1313"/>
        <end position="1347"/>
    </location>
</feature>
<evidence type="ECO:0000259" key="2">
    <source>
        <dbReference type="Pfam" id="PF25995"/>
    </source>
</evidence>
<dbReference type="InterPro" id="IPR038919">
    <property type="entry name" value="STB2/STB2"/>
</dbReference>
<feature type="compositionally biased region" description="Basic and acidic residues" evidence="1">
    <location>
        <begin position="824"/>
        <end position="835"/>
    </location>
</feature>
<feature type="region of interest" description="Disordered" evidence="1">
    <location>
        <begin position="512"/>
        <end position="544"/>
    </location>
</feature>
<feature type="compositionally biased region" description="Basic and acidic residues" evidence="1">
    <location>
        <begin position="515"/>
        <end position="527"/>
    </location>
</feature>
<feature type="region of interest" description="Disordered" evidence="1">
    <location>
        <begin position="171"/>
        <end position="191"/>
    </location>
</feature>
<feature type="region of interest" description="Disordered" evidence="1">
    <location>
        <begin position="824"/>
        <end position="849"/>
    </location>
</feature>
<feature type="domain" description="STB6-like N-terminal" evidence="2">
    <location>
        <begin position="22"/>
        <end position="138"/>
    </location>
</feature>
<feature type="region of interest" description="Disordered" evidence="1">
    <location>
        <begin position="863"/>
        <end position="884"/>
    </location>
</feature>
<comment type="caution">
    <text evidence="3">The sequence shown here is derived from an EMBL/GenBank/DDBJ whole genome shotgun (WGS) entry which is preliminary data.</text>
</comment>
<dbReference type="EMBL" id="JACETU010000003">
    <property type="protein sequence ID" value="KAF7433465.1"/>
    <property type="molecule type" value="Genomic_DNA"/>
</dbReference>
<sequence>MNNILLIPIIDSSDHSCLIPFNFRTIRNDIRIDGYQLYAVEKWIVDRKRSLPVLTVYTGHPDHTIPVLSLAPESDEEWEKAIHHLRRDGARPKQTPHGVIMNTSLAGFRSDFTIVYIPNGDFGAIKDQLYTNINLLRMGCSGRSALTLEEPSDTTKDRFISMYHLPDVSFGDGSTPVPTSNQHKSKQKPQRTPVNVLEVYKTLNPQHSTPLSPGRVAGGAVVMVKTKDKPVFNKTVLELVKLIQAALVIFGMYDTRYGAIKPKMVDKDGKFVIDGLLCDVTVEGIQRWTSEIGEPCVGVEPMERVADPSIVSALLSLVLATRNKLVTLGYVHVPKDPFLHPHQFLVTLNIYVLGSGSGSTTSPASASASTLTFHSPNYSQSHFASAHFPISLPPPRPGHHRSLSNLTLPNSVFGGPGGTSTTTLMHSLGPGDIVFAPGSASASKKNLASTPMNMPTSTLTRAIIQSINAMYVSKVGSGGGESSGKARRALSGDGGRVRRAIKGKLGDIGNAVGVGDKDKDRDSDNDARGAMSEGEGGSVLERGDFKDRSDRGFAGIASNQLFSGLGSLGSGIGNLASGIGLGLGLPGSGGAGAGGAAVVSEPLLDLSTFVEMVAGVGEREGRIRDKKREKEQLKLRKHERERSDDERDRKNSRDSFGESPKSGGLRGRVGRRHRKERDKDGVKDDGNVRGVGGTVRALWSGHVLEIVKLRELIEEMQCPKKEVVSGPVAAEEQRKKGEGDKVRWPDQWALGNNGVASDGDVDTRQGSPVLQRNGRFRDGYRSTEDESDNSQAPIRRRDRPTSIGSGFSGWSGVRDKIGSWRHLADNRNKRKKDDVNPFGDAPRTSADAKARLNLIDTGFLTPPRLGAGHGSTQSPTLHPFYSGDDEDLLSSGQVSPISDRIESNPFHTFGTPSKLKQTSNEPSAANSTLNLFANNYGSSLVALNGEGGAEISDYKRKVEAFDVQTRKRPWGKRIVQNRVLSWSDPLSARGIVDAEGDSQGHGSGSESDVEETDGVNQSQDIVKRMVRKKRNVRRGETLPVQDSGATGSADEGMDDFFGQTPRQRRLRREAKRRRSFHDLAAFRDIRVLTPDQMKIDVELCGHYLVLSRREEHLVNVMQCLEIFANQLSATNASLRSDYQSHLAFLTELESHTKILAALEASRAQAAVSTQETNTLLYESDQFRLHDLWRMASMPRHKVLALREKVFGSGGRRRVKQGVYGAHGKFDRVQWTLDGRERLVDSLGRTESEAEEESIVEREKIIHREDVGTEGDEDVGEEGLKLGEDERDVVDNPTIKPMWLLQFFTNWGARWGAAVSATAPEQSTSANGTAAPSKENADAVDESPPTST</sequence>
<feature type="region of interest" description="Disordered" evidence="1">
    <location>
        <begin position="625"/>
        <end position="692"/>
    </location>
</feature>
<dbReference type="Proteomes" id="UP000623687">
    <property type="component" value="Unassembled WGS sequence"/>
</dbReference>
<reference evidence="3" key="1">
    <citation type="submission" date="2019-07" db="EMBL/GenBank/DDBJ databases">
        <authorList>
            <person name="Palmer J.M."/>
        </authorList>
    </citation>
    <scope>NUCLEOTIDE SEQUENCE</scope>
    <source>
        <strain evidence="3">PC9</strain>
    </source>
</reference>
<feature type="region of interest" description="Disordered" evidence="1">
    <location>
        <begin position="899"/>
        <end position="922"/>
    </location>
</feature>
<protein>
    <recommendedName>
        <fullName evidence="2">STB6-like N-terminal domain-containing protein</fullName>
    </recommendedName>
</protein>
<dbReference type="Pfam" id="PF25995">
    <property type="entry name" value="STB6_N"/>
    <property type="match status" value="1"/>
</dbReference>
<dbReference type="OrthoDB" id="19806at2759"/>
<dbReference type="PANTHER" id="PTHR31011">
    <property type="entry name" value="PROTEIN STB2-RELATED"/>
    <property type="match status" value="1"/>
</dbReference>
<feature type="compositionally biased region" description="Basic and acidic residues" evidence="1">
    <location>
        <begin position="731"/>
        <end position="744"/>
    </location>
</feature>
<evidence type="ECO:0000313" key="4">
    <source>
        <dbReference type="Proteomes" id="UP000623687"/>
    </source>
</evidence>
<dbReference type="InterPro" id="IPR059025">
    <property type="entry name" value="STB6_N"/>
</dbReference>